<sequence length="100" mass="11286">MSGNEQNQDALQQELKGKKLSSETLKRYDSLDLESSRFPQAKKALEWSVILNLAFQSIGVVYGDIGTSPFSVNLSSLNEEEMAREIRNLCLPPRLRQSLK</sequence>
<gene>
    <name evidence="1" type="ORF">RND71_024663</name>
</gene>
<dbReference type="AlphaFoldDB" id="A0AAE1RQW6"/>
<organism evidence="1 2">
    <name type="scientific">Anisodus tanguticus</name>
    <dbReference type="NCBI Taxonomy" id="243964"/>
    <lineage>
        <taxon>Eukaryota</taxon>
        <taxon>Viridiplantae</taxon>
        <taxon>Streptophyta</taxon>
        <taxon>Embryophyta</taxon>
        <taxon>Tracheophyta</taxon>
        <taxon>Spermatophyta</taxon>
        <taxon>Magnoliopsida</taxon>
        <taxon>eudicotyledons</taxon>
        <taxon>Gunneridae</taxon>
        <taxon>Pentapetalae</taxon>
        <taxon>asterids</taxon>
        <taxon>lamiids</taxon>
        <taxon>Solanales</taxon>
        <taxon>Solanaceae</taxon>
        <taxon>Solanoideae</taxon>
        <taxon>Hyoscyameae</taxon>
        <taxon>Anisodus</taxon>
    </lineage>
</organism>
<evidence type="ECO:0000313" key="2">
    <source>
        <dbReference type="Proteomes" id="UP001291623"/>
    </source>
</evidence>
<proteinExistence type="predicted"/>
<accession>A0AAE1RQW6</accession>
<comment type="caution">
    <text evidence="1">The sequence shown here is derived from an EMBL/GenBank/DDBJ whole genome shotgun (WGS) entry which is preliminary data.</text>
</comment>
<dbReference type="Proteomes" id="UP001291623">
    <property type="component" value="Unassembled WGS sequence"/>
</dbReference>
<dbReference type="EMBL" id="JAVYJV010000013">
    <property type="protein sequence ID" value="KAK4355692.1"/>
    <property type="molecule type" value="Genomic_DNA"/>
</dbReference>
<reference evidence="1" key="1">
    <citation type="submission" date="2023-12" db="EMBL/GenBank/DDBJ databases">
        <title>Genome assembly of Anisodus tanguticus.</title>
        <authorList>
            <person name="Wang Y.-J."/>
        </authorList>
    </citation>
    <scope>NUCLEOTIDE SEQUENCE</scope>
    <source>
        <strain evidence="1">KB-2021</strain>
        <tissue evidence="1">Leaf</tissue>
    </source>
</reference>
<keyword evidence="2" id="KW-1185">Reference proteome</keyword>
<evidence type="ECO:0000313" key="1">
    <source>
        <dbReference type="EMBL" id="KAK4355692.1"/>
    </source>
</evidence>
<protein>
    <submittedName>
        <fullName evidence="1">Uncharacterized protein</fullName>
    </submittedName>
</protein>
<name>A0AAE1RQW6_9SOLA</name>